<name>A0A7J8C8T6_MOLMO</name>
<comment type="caution">
    <text evidence="2">The sequence shown here is derived from an EMBL/GenBank/DDBJ whole genome shotgun (WGS) entry which is preliminary data.</text>
</comment>
<gene>
    <name evidence="2" type="ORF">HJG59_009916</name>
</gene>
<dbReference type="InParanoid" id="A0A7J8C8T6"/>
<organism evidence="2 3">
    <name type="scientific">Molossus molossus</name>
    <name type="common">Pallas' mastiff bat</name>
    <name type="synonym">Vespertilio molossus</name>
    <dbReference type="NCBI Taxonomy" id="27622"/>
    <lineage>
        <taxon>Eukaryota</taxon>
        <taxon>Metazoa</taxon>
        <taxon>Chordata</taxon>
        <taxon>Craniata</taxon>
        <taxon>Vertebrata</taxon>
        <taxon>Euteleostomi</taxon>
        <taxon>Mammalia</taxon>
        <taxon>Eutheria</taxon>
        <taxon>Laurasiatheria</taxon>
        <taxon>Chiroptera</taxon>
        <taxon>Yangochiroptera</taxon>
        <taxon>Molossidae</taxon>
        <taxon>Molossus</taxon>
    </lineage>
</organism>
<evidence type="ECO:0000256" key="1">
    <source>
        <dbReference type="SAM" id="MobiDB-lite"/>
    </source>
</evidence>
<keyword evidence="3" id="KW-1185">Reference proteome</keyword>
<proteinExistence type="predicted"/>
<protein>
    <submittedName>
        <fullName evidence="2">Uncharacterized protein</fullName>
    </submittedName>
</protein>
<reference evidence="2 3" key="1">
    <citation type="journal article" date="2020" name="Nature">
        <title>Six reference-quality genomes reveal evolution of bat adaptations.</title>
        <authorList>
            <person name="Jebb D."/>
            <person name="Huang Z."/>
            <person name="Pippel M."/>
            <person name="Hughes G.M."/>
            <person name="Lavrichenko K."/>
            <person name="Devanna P."/>
            <person name="Winkler S."/>
            <person name="Jermiin L.S."/>
            <person name="Skirmuntt E.C."/>
            <person name="Katzourakis A."/>
            <person name="Burkitt-Gray L."/>
            <person name="Ray D.A."/>
            <person name="Sullivan K.A.M."/>
            <person name="Roscito J.G."/>
            <person name="Kirilenko B.M."/>
            <person name="Davalos L.M."/>
            <person name="Corthals A.P."/>
            <person name="Power M.L."/>
            <person name="Jones G."/>
            <person name="Ransome R.D."/>
            <person name="Dechmann D.K.N."/>
            <person name="Locatelli A.G."/>
            <person name="Puechmaille S.J."/>
            <person name="Fedrigo O."/>
            <person name="Jarvis E.D."/>
            <person name="Hiller M."/>
            <person name="Vernes S.C."/>
            <person name="Myers E.W."/>
            <person name="Teeling E.C."/>
        </authorList>
    </citation>
    <scope>NUCLEOTIDE SEQUENCE [LARGE SCALE GENOMIC DNA]</scope>
    <source>
        <strain evidence="2">MMolMol1</strain>
        <tissue evidence="2">Muscle</tissue>
    </source>
</reference>
<feature type="region of interest" description="Disordered" evidence="1">
    <location>
        <begin position="1"/>
        <end position="62"/>
    </location>
</feature>
<evidence type="ECO:0000313" key="3">
    <source>
        <dbReference type="Proteomes" id="UP000550707"/>
    </source>
</evidence>
<dbReference type="EMBL" id="JACASF010000021">
    <property type="protein sequence ID" value="KAF6407263.1"/>
    <property type="molecule type" value="Genomic_DNA"/>
</dbReference>
<dbReference type="AlphaFoldDB" id="A0A7J8C8T6"/>
<evidence type="ECO:0000313" key="2">
    <source>
        <dbReference type="EMBL" id="KAF6407263.1"/>
    </source>
</evidence>
<feature type="region of interest" description="Disordered" evidence="1">
    <location>
        <begin position="113"/>
        <end position="132"/>
    </location>
</feature>
<accession>A0A7J8C8T6</accession>
<sequence length="132" mass="14330">MSLASPRHPLPGKWKVDTGDRMSPQPEGRYEGSSQGLAGPSGRGFICKPQGQLGSGSKVTQANSPVQLASPEHLPSAVMGGVPDGPLGSGWWKPLCFSSSSEDIFAFIFRQSRRERGRKREGERQIDVRETH</sequence>
<dbReference type="Proteomes" id="UP000550707">
    <property type="component" value="Unassembled WGS sequence"/>
</dbReference>